<dbReference type="Proteomes" id="UP000765509">
    <property type="component" value="Unassembled WGS sequence"/>
</dbReference>
<feature type="compositionally biased region" description="Basic and acidic residues" evidence="1">
    <location>
        <begin position="34"/>
        <end position="57"/>
    </location>
</feature>
<keyword evidence="3" id="KW-1185">Reference proteome</keyword>
<evidence type="ECO:0000313" key="2">
    <source>
        <dbReference type="EMBL" id="MBW0527571.1"/>
    </source>
</evidence>
<dbReference type="EMBL" id="AVOT02033630">
    <property type="protein sequence ID" value="MBW0527571.1"/>
    <property type="molecule type" value="Genomic_DNA"/>
</dbReference>
<organism evidence="2 3">
    <name type="scientific">Austropuccinia psidii MF-1</name>
    <dbReference type="NCBI Taxonomy" id="1389203"/>
    <lineage>
        <taxon>Eukaryota</taxon>
        <taxon>Fungi</taxon>
        <taxon>Dikarya</taxon>
        <taxon>Basidiomycota</taxon>
        <taxon>Pucciniomycotina</taxon>
        <taxon>Pucciniomycetes</taxon>
        <taxon>Pucciniales</taxon>
        <taxon>Sphaerophragmiaceae</taxon>
        <taxon>Austropuccinia</taxon>
    </lineage>
</organism>
<feature type="compositionally biased region" description="Low complexity" evidence="1">
    <location>
        <begin position="61"/>
        <end position="73"/>
    </location>
</feature>
<accession>A0A9Q3EZB0</accession>
<protein>
    <submittedName>
        <fullName evidence="2">Uncharacterized protein</fullName>
    </submittedName>
</protein>
<evidence type="ECO:0000313" key="3">
    <source>
        <dbReference type="Proteomes" id="UP000765509"/>
    </source>
</evidence>
<name>A0A9Q3EZB0_9BASI</name>
<proteinExistence type="predicted"/>
<feature type="compositionally biased region" description="Basic and acidic residues" evidence="1">
    <location>
        <begin position="81"/>
        <end position="92"/>
    </location>
</feature>
<feature type="region of interest" description="Disordered" evidence="1">
    <location>
        <begin position="1"/>
        <end position="113"/>
    </location>
</feature>
<evidence type="ECO:0000256" key="1">
    <source>
        <dbReference type="SAM" id="MobiDB-lite"/>
    </source>
</evidence>
<feature type="compositionally biased region" description="Polar residues" evidence="1">
    <location>
        <begin position="102"/>
        <end position="113"/>
    </location>
</feature>
<dbReference type="AlphaFoldDB" id="A0A9Q3EZB0"/>
<reference evidence="2" key="1">
    <citation type="submission" date="2021-03" db="EMBL/GenBank/DDBJ databases">
        <title>Draft genome sequence of rust myrtle Austropuccinia psidii MF-1, a brazilian biotype.</title>
        <authorList>
            <person name="Quecine M.C."/>
            <person name="Pachon D.M.R."/>
            <person name="Bonatelli M.L."/>
            <person name="Correr F.H."/>
            <person name="Franceschini L.M."/>
            <person name="Leite T.F."/>
            <person name="Margarido G.R.A."/>
            <person name="Almeida C.A."/>
            <person name="Ferrarezi J.A."/>
            <person name="Labate C.A."/>
        </authorList>
    </citation>
    <scope>NUCLEOTIDE SEQUENCE</scope>
    <source>
        <strain evidence="2">MF-1</strain>
    </source>
</reference>
<gene>
    <name evidence="2" type="ORF">O181_067286</name>
</gene>
<comment type="caution">
    <text evidence="2">The sequence shown here is derived from an EMBL/GenBank/DDBJ whole genome shotgun (WGS) entry which is preliminary data.</text>
</comment>
<sequence length="215" mass="23977">MPVQHLPPERQTRYQAFLTPTLRAPLDVTPEAPQPRDHLDRGPIMEGDGPSRKEGTGPRRSSSFSGVVGTFSGIPRTTLKGPREDDSEKEENSMEEGESDSTEATTTPVGESQGTVGLTLAQSNQPVYHHYEPLLLAIMQQMTQIMANIKAYSSSEAPRPPAFKTSSMMAPDLFDRTQPFKVRSFIQSCWLIFHNDKANFSEDRKKTLYSTSFLI</sequence>